<evidence type="ECO:0000313" key="10">
    <source>
        <dbReference type="EMBL" id="PVV02391.1"/>
    </source>
</evidence>
<dbReference type="InterPro" id="IPR038765">
    <property type="entry name" value="Papain-like_cys_pep_sf"/>
</dbReference>
<dbReference type="InterPro" id="IPR050164">
    <property type="entry name" value="Peptidase_C19"/>
</dbReference>
<comment type="similarity">
    <text evidence="2">Belongs to the peptidase C19 family.</text>
</comment>
<dbReference type="AlphaFoldDB" id="A0A2T9ZCT3"/>
<dbReference type="InterPro" id="IPR018200">
    <property type="entry name" value="USP_CS"/>
</dbReference>
<feature type="coiled-coil region" evidence="8">
    <location>
        <begin position="236"/>
        <end position="280"/>
    </location>
</feature>
<evidence type="ECO:0000256" key="4">
    <source>
        <dbReference type="ARBA" id="ARBA00022670"/>
    </source>
</evidence>
<dbReference type="EC" id="3.4.19.12" evidence="3"/>
<feature type="non-terminal residue" evidence="10">
    <location>
        <position position="1"/>
    </location>
</feature>
<evidence type="ECO:0000256" key="1">
    <source>
        <dbReference type="ARBA" id="ARBA00000707"/>
    </source>
</evidence>
<dbReference type="PROSITE" id="PS00973">
    <property type="entry name" value="USP_2"/>
    <property type="match status" value="1"/>
</dbReference>
<comment type="catalytic activity">
    <reaction evidence="1">
        <text>Thiol-dependent hydrolysis of ester, thioester, amide, peptide and isopeptide bonds formed by the C-terminal Gly of ubiquitin (a 76-residue protein attached to proteins as an intracellular targeting signal).</text>
        <dbReference type="EC" id="3.4.19.12"/>
    </reaction>
</comment>
<dbReference type="STRING" id="133381.A0A2T9ZCT3"/>
<dbReference type="Proteomes" id="UP000245609">
    <property type="component" value="Unassembled WGS sequence"/>
</dbReference>
<dbReference type="OrthoDB" id="2020758at2759"/>
<accession>A0A2T9ZCT3</accession>
<keyword evidence="4" id="KW-0645">Protease</keyword>
<protein>
    <recommendedName>
        <fullName evidence="3">ubiquitinyl hydrolase 1</fullName>
        <ecNumber evidence="3">3.4.19.12</ecNumber>
    </recommendedName>
</protein>
<dbReference type="PROSITE" id="PS50235">
    <property type="entry name" value="USP_3"/>
    <property type="match status" value="1"/>
</dbReference>
<dbReference type="PANTHER" id="PTHR24006:SF888">
    <property type="entry name" value="UBIQUITIN CARBOXYL-TERMINAL HYDROLASE 30"/>
    <property type="match status" value="1"/>
</dbReference>
<evidence type="ECO:0000256" key="3">
    <source>
        <dbReference type="ARBA" id="ARBA00012759"/>
    </source>
</evidence>
<dbReference type="SUPFAM" id="SSF54001">
    <property type="entry name" value="Cysteine proteinases"/>
    <property type="match status" value="1"/>
</dbReference>
<proteinExistence type="inferred from homology"/>
<evidence type="ECO:0000256" key="6">
    <source>
        <dbReference type="ARBA" id="ARBA00022801"/>
    </source>
</evidence>
<sequence length="439" mass="49147">CLEALPAFREFLEIKKIQAQNSYKNTFNKINTEGEIILRLGEVMDEINCSTEKRSAFVPKNILKSMSQKFPWTSGSNQQDAQEFFQALMTVSQKNFALPTSQKGFHSSVISSFKNTDNTPVPIHSIEPQASNPFTGLVASKISCVSCGYSASLNHFLVDCVSIPIPNKNASSLEECLQLYTGIDTLDDFKCRRCQLSATLRQVNTSIDANLVKKNDLSEKIKLTEKNISLCDKSEEDALNQELKKTESKLRSLKKKLEAQKNLISKLENQKKEIEFALSNNIDKDLPGIELSNESTGLSTKQTMFARLPKTLCLHLNRSLFFLSGYTGKNSTNVAIPPVLDMSPFSTSGFLDTRPNFPISKSSLLNDKNNIQNSKYKLVSVIVHIGSHDSGHYYAYKRTKDKNSAKSTWFCVSDSDISRVDEKTVLACGNAFMVFYEKL</sequence>
<keyword evidence="5" id="KW-0833">Ubl conjugation pathway</keyword>
<keyword evidence="7" id="KW-0788">Thiol protease</keyword>
<dbReference type="Gene3D" id="3.90.70.10">
    <property type="entry name" value="Cysteine proteinases"/>
    <property type="match status" value="1"/>
</dbReference>
<dbReference type="EMBL" id="MBFS01000485">
    <property type="protein sequence ID" value="PVV02391.1"/>
    <property type="molecule type" value="Genomic_DNA"/>
</dbReference>
<keyword evidence="11" id="KW-1185">Reference proteome</keyword>
<feature type="domain" description="USP" evidence="9">
    <location>
        <begin position="1"/>
        <end position="439"/>
    </location>
</feature>
<reference evidence="10 11" key="1">
    <citation type="journal article" date="2018" name="MBio">
        <title>Comparative Genomics Reveals the Core Gene Toolbox for the Fungus-Insect Symbiosis.</title>
        <authorList>
            <person name="Wang Y."/>
            <person name="Stata M."/>
            <person name="Wang W."/>
            <person name="Stajich J.E."/>
            <person name="White M.M."/>
            <person name="Moncalvo J.M."/>
        </authorList>
    </citation>
    <scope>NUCLEOTIDE SEQUENCE [LARGE SCALE GENOMIC DNA]</scope>
    <source>
        <strain evidence="10 11">SC-DP-2</strain>
    </source>
</reference>
<evidence type="ECO:0000313" key="11">
    <source>
        <dbReference type="Proteomes" id="UP000245609"/>
    </source>
</evidence>
<dbReference type="GO" id="GO:0004843">
    <property type="term" value="F:cysteine-type deubiquitinase activity"/>
    <property type="evidence" value="ECO:0007669"/>
    <property type="project" value="UniProtKB-EC"/>
</dbReference>
<evidence type="ECO:0000256" key="7">
    <source>
        <dbReference type="ARBA" id="ARBA00022807"/>
    </source>
</evidence>
<dbReference type="GO" id="GO:0005829">
    <property type="term" value="C:cytosol"/>
    <property type="evidence" value="ECO:0007669"/>
    <property type="project" value="TreeGrafter"/>
</dbReference>
<comment type="caution">
    <text evidence="10">The sequence shown here is derived from an EMBL/GenBank/DDBJ whole genome shotgun (WGS) entry which is preliminary data.</text>
</comment>
<dbReference type="Pfam" id="PF00443">
    <property type="entry name" value="UCH"/>
    <property type="match status" value="1"/>
</dbReference>
<gene>
    <name evidence="10" type="ORF">BB560_003163</name>
</gene>
<keyword evidence="8" id="KW-0175">Coiled coil</keyword>
<dbReference type="GO" id="GO:0005634">
    <property type="term" value="C:nucleus"/>
    <property type="evidence" value="ECO:0007669"/>
    <property type="project" value="TreeGrafter"/>
</dbReference>
<evidence type="ECO:0000256" key="5">
    <source>
        <dbReference type="ARBA" id="ARBA00022786"/>
    </source>
</evidence>
<name>A0A2T9ZCT3_9FUNG</name>
<evidence type="ECO:0000259" key="9">
    <source>
        <dbReference type="PROSITE" id="PS50235"/>
    </source>
</evidence>
<evidence type="ECO:0000256" key="2">
    <source>
        <dbReference type="ARBA" id="ARBA00009085"/>
    </source>
</evidence>
<keyword evidence="6" id="KW-0378">Hydrolase</keyword>
<dbReference type="InterPro" id="IPR028889">
    <property type="entry name" value="USP"/>
</dbReference>
<evidence type="ECO:0000256" key="8">
    <source>
        <dbReference type="SAM" id="Coils"/>
    </source>
</evidence>
<organism evidence="10 11">
    <name type="scientific">Smittium megazygosporum</name>
    <dbReference type="NCBI Taxonomy" id="133381"/>
    <lineage>
        <taxon>Eukaryota</taxon>
        <taxon>Fungi</taxon>
        <taxon>Fungi incertae sedis</taxon>
        <taxon>Zoopagomycota</taxon>
        <taxon>Kickxellomycotina</taxon>
        <taxon>Harpellomycetes</taxon>
        <taxon>Harpellales</taxon>
        <taxon>Legeriomycetaceae</taxon>
        <taxon>Smittium</taxon>
    </lineage>
</organism>
<dbReference type="PANTHER" id="PTHR24006">
    <property type="entry name" value="UBIQUITIN CARBOXYL-TERMINAL HYDROLASE"/>
    <property type="match status" value="1"/>
</dbReference>
<dbReference type="InterPro" id="IPR001394">
    <property type="entry name" value="Peptidase_C19_UCH"/>
</dbReference>
<dbReference type="GO" id="GO:0006508">
    <property type="term" value="P:proteolysis"/>
    <property type="evidence" value="ECO:0007669"/>
    <property type="project" value="UniProtKB-KW"/>
</dbReference>
<dbReference type="GO" id="GO:0016579">
    <property type="term" value="P:protein deubiquitination"/>
    <property type="evidence" value="ECO:0007669"/>
    <property type="project" value="InterPro"/>
</dbReference>